<sequence>MEETSFGDQVSTCSLPQFGVDSLAPFLPVQYDPSKYMGIFHARMIVVVTQPVHKIAQGASLQNRFVPMLSVVIDKQLDQADKPRYLPGRRAAKRRVEFQEGCMSQRTVFTDPSRLCELLRGSLEHAPGKHIGEELLRVGGIYAQSGGDKQEKSVSKKFDHSEYSGILWRDKR</sequence>
<protein>
    <submittedName>
        <fullName evidence="1">Uncharacterized protein</fullName>
    </submittedName>
</protein>
<evidence type="ECO:0000313" key="1">
    <source>
        <dbReference type="EMBL" id="CAE02710.1"/>
    </source>
</evidence>
<dbReference type="AlphaFoldDB" id="Q6H9N8"/>
<dbReference type="VEuPathDB" id="FungiDB:YALI1_A08934g"/>
<dbReference type="EMBL" id="AJ575660">
    <property type="protein sequence ID" value="CAE02710.1"/>
    <property type="molecule type" value="Genomic_DNA"/>
</dbReference>
<dbReference type="VEuPathDB" id="FungiDB:YALI0_E08558g"/>
<reference evidence="1" key="1">
    <citation type="submission" date="2003-07" db="EMBL/GenBank/DDBJ databases">
        <title>Seqence analysis of the 78189 bp contained in the BAC C6-G9 of Yarrowia lipolytica.</title>
        <authorList>
            <person name="Dominguez A."/>
            <person name="Sanchez M."/>
            <person name="Sorais F."/>
            <person name="Ferminan E."/>
            <person name="Gaillardin C."/>
        </authorList>
    </citation>
    <scope>NUCLEOTIDE SEQUENCE</scope>
</reference>
<accession>Q6H9N8</accession>
<proteinExistence type="predicted"/>
<name>Q6H9N8_YARLL</name>
<organism evidence="1">
    <name type="scientific">Yarrowia lipolytica</name>
    <name type="common">Candida lipolytica</name>
    <dbReference type="NCBI Taxonomy" id="4952"/>
    <lineage>
        <taxon>Eukaryota</taxon>
        <taxon>Fungi</taxon>
        <taxon>Dikarya</taxon>
        <taxon>Ascomycota</taxon>
        <taxon>Saccharomycotina</taxon>
        <taxon>Dipodascomycetes</taxon>
        <taxon>Dipodascales</taxon>
        <taxon>Dipodascales incertae sedis</taxon>
        <taxon>Yarrowia</taxon>
    </lineage>
</organism>